<reference evidence="4" key="1">
    <citation type="submission" date="2020-09" db="EMBL/GenBank/DDBJ databases">
        <title>A novel bacterium of genus Paenibacillus, isolated from South China Sea.</title>
        <authorList>
            <person name="Huang H."/>
            <person name="Mo K."/>
            <person name="Hu Y."/>
        </authorList>
    </citation>
    <scope>NUCLEOTIDE SEQUENCE</scope>
    <source>
        <strain evidence="4">IB182363</strain>
    </source>
</reference>
<keyword evidence="1" id="KW-0175">Coiled coil</keyword>
<comment type="caution">
    <text evidence="4">The sequence shown here is derived from an EMBL/GenBank/DDBJ whole genome shotgun (WGS) entry which is preliminary data.</text>
</comment>
<evidence type="ECO:0000256" key="1">
    <source>
        <dbReference type="SAM" id="Coils"/>
    </source>
</evidence>
<evidence type="ECO:0000313" key="5">
    <source>
        <dbReference type="Proteomes" id="UP000639396"/>
    </source>
</evidence>
<dbReference type="InterPro" id="IPR008490">
    <property type="entry name" value="Transposase_InsH_N"/>
</dbReference>
<name>A0A927H1I3_9BACL</name>
<feature type="domain" description="Transposase DDE" evidence="3">
    <location>
        <begin position="351"/>
        <end position="474"/>
    </location>
</feature>
<feature type="coiled-coil region" evidence="1">
    <location>
        <begin position="155"/>
        <end position="225"/>
    </location>
</feature>
<keyword evidence="5" id="KW-1185">Reference proteome</keyword>
<dbReference type="RefSeq" id="WP_190930423.1">
    <property type="nucleotide sequence ID" value="NZ_JACXJA010000033.1"/>
</dbReference>
<dbReference type="Pfam" id="PF13751">
    <property type="entry name" value="DDE_Tnp_1_6"/>
    <property type="match status" value="1"/>
</dbReference>
<dbReference type="EMBL" id="JACXJA010000033">
    <property type="protein sequence ID" value="MBD2864800.1"/>
    <property type="molecule type" value="Genomic_DNA"/>
</dbReference>
<evidence type="ECO:0000259" key="2">
    <source>
        <dbReference type="Pfam" id="PF05598"/>
    </source>
</evidence>
<feature type="domain" description="Transposase InsH N-terminal" evidence="2">
    <location>
        <begin position="19"/>
        <end position="108"/>
    </location>
</feature>
<dbReference type="Pfam" id="PF05598">
    <property type="entry name" value="DUF772"/>
    <property type="match status" value="1"/>
</dbReference>
<evidence type="ECO:0000313" key="4">
    <source>
        <dbReference type="EMBL" id="MBD2864800.1"/>
    </source>
</evidence>
<dbReference type="NCBIfam" id="NF033551">
    <property type="entry name" value="transpos_IS1182"/>
    <property type="match status" value="1"/>
</dbReference>
<dbReference type="InterPro" id="IPR025668">
    <property type="entry name" value="Tnp_DDE_dom"/>
</dbReference>
<evidence type="ECO:0000259" key="3">
    <source>
        <dbReference type="Pfam" id="PF13751"/>
    </source>
</evidence>
<protein>
    <submittedName>
        <fullName evidence="4">IS1182 family transposase</fullName>
    </submittedName>
</protein>
<proteinExistence type="predicted"/>
<dbReference type="Proteomes" id="UP000639396">
    <property type="component" value="Unassembled WGS sequence"/>
</dbReference>
<sequence>MAKFKDYSTEQGELIPMYLSEWIPDDHLVRLISDIVDQLNLSDITKRYSNRGEEAYHPALMLKLLFYGYATGVFTSRKIRTAIDENIPFRWLCGGQKPDFRTISDFRKDQVELLPGLFKQVIQIAMNLGYVSLGHVSIDGSKLKANASKHRAMSRERMKQEMERLESEVREALEKVQQNDAQEEGQLSLFPESTNTEVHDRQMRLKKIQESLKELEERKPEAESKTAARDQINFTDSESRIMDTKTQGVIQGYNPQIAVDADHGIIVGLQMSNSSSDQQQFQGVLDSIEAHTGSMPKKASADAGYFSADNIQAAEQAQVDAYIAASKEGKQRGNLYDKSNFTYVPESDSYVCPAGKMLTLKQTVHKNNADKETAWIYESDACGTCPFQKDCVKAKSGKRTITRTESDPIREAMRTKVQSDAGKEIYRQRKAIVEPTWGQIKECQGFRQFHLRGEDKVEGEFILLALSYNLRKIHSAKHPKSSILYKREKSAQKRKSAA</sequence>
<organism evidence="4 5">
    <name type="scientific">Paenibacillus oceani</name>
    <dbReference type="NCBI Taxonomy" id="2772510"/>
    <lineage>
        <taxon>Bacteria</taxon>
        <taxon>Bacillati</taxon>
        <taxon>Bacillota</taxon>
        <taxon>Bacilli</taxon>
        <taxon>Bacillales</taxon>
        <taxon>Paenibacillaceae</taxon>
        <taxon>Paenibacillus</taxon>
    </lineage>
</organism>
<accession>A0A927H1I3</accession>
<dbReference type="PANTHER" id="PTHR33408">
    <property type="entry name" value="TRANSPOSASE"/>
    <property type="match status" value="1"/>
</dbReference>
<dbReference type="InterPro" id="IPR047629">
    <property type="entry name" value="IS1182_transpos"/>
</dbReference>
<gene>
    <name evidence="4" type="ORF">IDH45_22725</name>
</gene>
<dbReference type="AlphaFoldDB" id="A0A927H1I3"/>